<dbReference type="SMART" id="SM00398">
    <property type="entry name" value="HMG"/>
    <property type="match status" value="1"/>
</dbReference>
<dbReference type="CDD" id="cd22016">
    <property type="entry name" value="HMG-box_NHP10-like"/>
    <property type="match status" value="1"/>
</dbReference>
<feature type="compositionally biased region" description="Low complexity" evidence="3">
    <location>
        <begin position="133"/>
        <end position="146"/>
    </location>
</feature>
<feature type="chain" id="PRO_5043036086" description="HMG box domain-containing protein" evidence="4">
    <location>
        <begin position="25"/>
        <end position="364"/>
    </location>
</feature>
<feature type="compositionally biased region" description="Acidic residues" evidence="3">
    <location>
        <begin position="94"/>
        <end position="103"/>
    </location>
</feature>
<evidence type="ECO:0000313" key="7">
    <source>
        <dbReference type="Proteomes" id="UP001367676"/>
    </source>
</evidence>
<keyword evidence="7" id="KW-1185">Reference proteome</keyword>
<dbReference type="PANTHER" id="PTHR48112">
    <property type="entry name" value="HIGH MOBILITY GROUP PROTEIN DSP1"/>
    <property type="match status" value="1"/>
</dbReference>
<reference evidence="6 7" key="1">
    <citation type="submission" date="2024-03" db="EMBL/GenBank/DDBJ databases">
        <title>Adaptation during the transition from Ophiocordyceps entomopathogen to insect associate is accompanied by gene loss and intensified selection.</title>
        <authorList>
            <person name="Ward C.M."/>
            <person name="Onetto C.A."/>
            <person name="Borneman A.R."/>
        </authorList>
    </citation>
    <scope>NUCLEOTIDE SEQUENCE [LARGE SCALE GENOMIC DNA]</scope>
    <source>
        <strain evidence="6">AWRI1</strain>
        <tissue evidence="6">Single Adult Female</tissue>
    </source>
</reference>
<feature type="DNA-binding region" description="HMG box" evidence="2">
    <location>
        <begin position="279"/>
        <end position="352"/>
    </location>
</feature>
<feature type="compositionally biased region" description="Gly residues" evidence="3">
    <location>
        <begin position="121"/>
        <end position="132"/>
    </location>
</feature>
<evidence type="ECO:0000256" key="3">
    <source>
        <dbReference type="SAM" id="MobiDB-lite"/>
    </source>
</evidence>
<dbReference type="PROSITE" id="PS50118">
    <property type="entry name" value="HMG_BOX_2"/>
    <property type="match status" value="1"/>
</dbReference>
<feature type="compositionally biased region" description="Low complexity" evidence="3">
    <location>
        <begin position="104"/>
        <end position="120"/>
    </location>
</feature>
<feature type="region of interest" description="Disordered" evidence="3">
    <location>
        <begin position="25"/>
        <end position="171"/>
    </location>
</feature>
<evidence type="ECO:0000259" key="5">
    <source>
        <dbReference type="PROSITE" id="PS50118"/>
    </source>
</evidence>
<evidence type="ECO:0000256" key="1">
    <source>
        <dbReference type="ARBA" id="ARBA00023125"/>
    </source>
</evidence>
<evidence type="ECO:0000256" key="2">
    <source>
        <dbReference type="PROSITE-ProRule" id="PRU00267"/>
    </source>
</evidence>
<comment type="caution">
    <text evidence="6">The sequence shown here is derived from an EMBL/GenBank/DDBJ whole genome shotgun (WGS) entry which is preliminary data.</text>
</comment>
<dbReference type="Proteomes" id="UP001367676">
    <property type="component" value="Unassembled WGS sequence"/>
</dbReference>
<gene>
    <name evidence="6" type="ORF">V9T40_012159</name>
</gene>
<evidence type="ECO:0000313" key="6">
    <source>
        <dbReference type="EMBL" id="KAK7575873.1"/>
    </source>
</evidence>
<dbReference type="Gene3D" id="1.10.30.10">
    <property type="entry name" value="High mobility group box domain"/>
    <property type="match status" value="1"/>
</dbReference>
<dbReference type="InterPro" id="IPR009071">
    <property type="entry name" value="HMG_box_dom"/>
</dbReference>
<dbReference type="InterPro" id="IPR036910">
    <property type="entry name" value="HMG_box_dom_sf"/>
</dbReference>
<feature type="compositionally biased region" description="Polar residues" evidence="3">
    <location>
        <begin position="26"/>
        <end position="37"/>
    </location>
</feature>
<organism evidence="6 7">
    <name type="scientific">Parthenolecanium corni</name>
    <dbReference type="NCBI Taxonomy" id="536013"/>
    <lineage>
        <taxon>Eukaryota</taxon>
        <taxon>Metazoa</taxon>
        <taxon>Ecdysozoa</taxon>
        <taxon>Arthropoda</taxon>
        <taxon>Hexapoda</taxon>
        <taxon>Insecta</taxon>
        <taxon>Pterygota</taxon>
        <taxon>Neoptera</taxon>
        <taxon>Paraneoptera</taxon>
        <taxon>Hemiptera</taxon>
        <taxon>Sternorrhyncha</taxon>
        <taxon>Coccoidea</taxon>
        <taxon>Coccidae</taxon>
        <taxon>Parthenolecanium</taxon>
    </lineage>
</organism>
<keyword evidence="2" id="KW-0539">Nucleus</keyword>
<accession>A0AAN9TAL5</accession>
<name>A0AAN9TAL5_9HEMI</name>
<dbReference type="InterPro" id="IPR050342">
    <property type="entry name" value="HMGB"/>
</dbReference>
<feature type="compositionally biased region" description="Gly residues" evidence="3">
    <location>
        <begin position="147"/>
        <end position="171"/>
    </location>
</feature>
<dbReference type="AlphaFoldDB" id="A0AAN9TAL5"/>
<keyword evidence="1 2" id="KW-0238">DNA-binding</keyword>
<feature type="compositionally biased region" description="Basic residues" evidence="3">
    <location>
        <begin position="260"/>
        <end position="269"/>
    </location>
</feature>
<feature type="domain" description="HMG box" evidence="5">
    <location>
        <begin position="279"/>
        <end position="352"/>
    </location>
</feature>
<proteinExistence type="predicted"/>
<dbReference type="GO" id="GO:0005634">
    <property type="term" value="C:nucleus"/>
    <property type="evidence" value="ECO:0007669"/>
    <property type="project" value="UniProtKB-UniRule"/>
</dbReference>
<sequence>MRAKFAIIINLLTSLTLTTLLVSGVENPSDNSSQVDESSGEDAVRGDPGETSNLNAGSHSGADDEDGAHDTDNDGTDNIASKDTGGAGPVGGADTDEAGDAEADSGAGSGASDVADSGASDGAGSGVGGGANGASTGDEPNNETNAGTGGASGGAGSGVSGGAGSGASGGAGGVSGGANGTGTGNGEGLMSLRRFLMNWLDKYHDDWRTTDYPLDIGVDESNSYVDLLQQGFVERSPLITTDKSAPLPVISSEMIGDKRVKAKSRKRKDGRTEKDPNAPKRPANPFFQFCQEQRPLVLDHMITSGQREPSKQDLTKQLAANWNVLSRKDKKVYYDKYMKSKEQYIANMEQYTMSKAKLGNEPSL</sequence>
<feature type="region of interest" description="Disordered" evidence="3">
    <location>
        <begin position="255"/>
        <end position="285"/>
    </location>
</feature>
<dbReference type="PANTHER" id="PTHR48112:SF22">
    <property type="entry name" value="MITOCHONDRIAL TRANSCRIPTION FACTOR A, ISOFORM B"/>
    <property type="match status" value="1"/>
</dbReference>
<dbReference type="EMBL" id="JBBCAQ010000036">
    <property type="protein sequence ID" value="KAK7575873.1"/>
    <property type="molecule type" value="Genomic_DNA"/>
</dbReference>
<protein>
    <recommendedName>
        <fullName evidence="5">HMG box domain-containing protein</fullName>
    </recommendedName>
</protein>
<dbReference type="Pfam" id="PF00505">
    <property type="entry name" value="HMG_box"/>
    <property type="match status" value="1"/>
</dbReference>
<keyword evidence="4" id="KW-0732">Signal</keyword>
<dbReference type="GO" id="GO:0003677">
    <property type="term" value="F:DNA binding"/>
    <property type="evidence" value="ECO:0007669"/>
    <property type="project" value="UniProtKB-UniRule"/>
</dbReference>
<dbReference type="SUPFAM" id="SSF47095">
    <property type="entry name" value="HMG-box"/>
    <property type="match status" value="1"/>
</dbReference>
<evidence type="ECO:0000256" key="4">
    <source>
        <dbReference type="SAM" id="SignalP"/>
    </source>
</evidence>
<dbReference type="GO" id="GO:0006357">
    <property type="term" value="P:regulation of transcription by RNA polymerase II"/>
    <property type="evidence" value="ECO:0007669"/>
    <property type="project" value="TreeGrafter"/>
</dbReference>
<feature type="signal peptide" evidence="4">
    <location>
        <begin position="1"/>
        <end position="24"/>
    </location>
</feature>